<dbReference type="PANTHER" id="PTHR39324:SF1">
    <property type="entry name" value="CALCIUM DODECIN"/>
    <property type="match status" value="1"/>
</dbReference>
<sequence length="66" mass="7416">MSIIKVIEVIATSEDSWEEATRNGVKSASKTIKNIKSVYVKEQKALVTGENITEFRVILKISFELT</sequence>
<dbReference type="InterPro" id="IPR025543">
    <property type="entry name" value="Dodecin-like"/>
</dbReference>
<keyword evidence="2" id="KW-1185">Reference proteome</keyword>
<dbReference type="Proteomes" id="UP000003844">
    <property type="component" value="Unassembled WGS sequence"/>
</dbReference>
<dbReference type="STRING" id="865937.Gilli_2715"/>
<protein>
    <recommendedName>
        <fullName evidence="3">Dodecin domain-containing protein</fullName>
    </recommendedName>
</protein>
<dbReference type="SUPFAM" id="SSF89807">
    <property type="entry name" value="Dodecin-like"/>
    <property type="match status" value="1"/>
</dbReference>
<organism evidence="1 2">
    <name type="scientific">Gillisia limnaea (strain DSM 15749 / LMG 21470 / R-8282)</name>
    <dbReference type="NCBI Taxonomy" id="865937"/>
    <lineage>
        <taxon>Bacteria</taxon>
        <taxon>Pseudomonadati</taxon>
        <taxon>Bacteroidota</taxon>
        <taxon>Flavobacteriia</taxon>
        <taxon>Flavobacteriales</taxon>
        <taxon>Flavobacteriaceae</taxon>
        <taxon>Gillisia</taxon>
    </lineage>
</organism>
<proteinExistence type="predicted"/>
<dbReference type="Pfam" id="PF07311">
    <property type="entry name" value="Dodecin"/>
    <property type="match status" value="1"/>
</dbReference>
<evidence type="ECO:0008006" key="3">
    <source>
        <dbReference type="Google" id="ProtNLM"/>
    </source>
</evidence>
<dbReference type="HOGENOM" id="CLU_161196_2_1_10"/>
<dbReference type="RefSeq" id="WP_006989635.1">
    <property type="nucleotide sequence ID" value="NZ_JH594606.1"/>
</dbReference>
<evidence type="ECO:0000313" key="2">
    <source>
        <dbReference type="Proteomes" id="UP000003844"/>
    </source>
</evidence>
<evidence type="ECO:0000313" key="1">
    <source>
        <dbReference type="EMBL" id="EHQ03329.1"/>
    </source>
</evidence>
<name>H2BYJ0_GILLR</name>
<reference evidence="2" key="1">
    <citation type="journal article" date="2012" name="Stand. Genomic Sci.">
        <title>Genome sequence of the Antarctic rhodopsins-containing flavobacterium Gillisia limnaea type strain (R-8282(T)).</title>
        <authorList>
            <person name="Riedel T."/>
            <person name="Held B."/>
            <person name="Nolan M."/>
            <person name="Lucas S."/>
            <person name="Lapidus A."/>
            <person name="Tice H."/>
            <person name="Del Rio T.G."/>
            <person name="Cheng J.F."/>
            <person name="Han C."/>
            <person name="Tapia R."/>
            <person name="Goodwin L.A."/>
            <person name="Pitluck S."/>
            <person name="Liolios K."/>
            <person name="Mavromatis K."/>
            <person name="Pagani I."/>
            <person name="Ivanova N."/>
            <person name="Mikhailova N."/>
            <person name="Pati A."/>
            <person name="Chen A."/>
            <person name="Palaniappan K."/>
            <person name="Land M."/>
            <person name="Rohde M."/>
            <person name="Tindall B.J."/>
            <person name="Detter J.C."/>
            <person name="Goker M."/>
            <person name="Bristow J."/>
            <person name="Eisen J.A."/>
            <person name="Markowitz V."/>
            <person name="Hugenholtz P."/>
            <person name="Kyrpides N.C."/>
            <person name="Klenk H.P."/>
            <person name="Woyke T."/>
        </authorList>
    </citation>
    <scope>NUCLEOTIDE SEQUENCE [LARGE SCALE GENOMIC DNA]</scope>
    <source>
        <strain evidence="2">DSM 15749 / LMG 21470 / R-8282</strain>
    </source>
</reference>
<dbReference type="PANTHER" id="PTHR39324">
    <property type="entry name" value="CALCIUM DODECIN"/>
    <property type="match status" value="1"/>
</dbReference>
<dbReference type="InterPro" id="IPR009923">
    <property type="entry name" value="Dodecin"/>
</dbReference>
<gene>
    <name evidence="1" type="ORF">Gilli_2715</name>
</gene>
<dbReference type="InterPro" id="IPR036694">
    <property type="entry name" value="Dodecin-like_sf"/>
</dbReference>
<dbReference type="eggNOG" id="COG3360">
    <property type="taxonomic scope" value="Bacteria"/>
</dbReference>
<dbReference type="EMBL" id="JH594606">
    <property type="protein sequence ID" value="EHQ03329.1"/>
    <property type="molecule type" value="Genomic_DNA"/>
</dbReference>
<accession>H2BYJ0</accession>
<dbReference type="AlphaFoldDB" id="H2BYJ0"/>
<dbReference type="OrthoDB" id="1525133at2"/>
<dbReference type="Gene3D" id="3.30.1660.10">
    <property type="entry name" value="Flavin-binding protein dodecin"/>
    <property type="match status" value="1"/>
</dbReference>